<organism evidence="1 2">
    <name type="scientific">Racocetra persica</name>
    <dbReference type="NCBI Taxonomy" id="160502"/>
    <lineage>
        <taxon>Eukaryota</taxon>
        <taxon>Fungi</taxon>
        <taxon>Fungi incertae sedis</taxon>
        <taxon>Mucoromycota</taxon>
        <taxon>Glomeromycotina</taxon>
        <taxon>Glomeromycetes</taxon>
        <taxon>Diversisporales</taxon>
        <taxon>Gigasporaceae</taxon>
        <taxon>Racocetra</taxon>
    </lineage>
</organism>
<proteinExistence type="predicted"/>
<name>A0ACA9RSY8_9GLOM</name>
<gene>
    <name evidence="1" type="ORF">RPERSI_LOCUS22102</name>
</gene>
<accession>A0ACA9RSY8</accession>
<feature type="non-terminal residue" evidence="1">
    <location>
        <position position="1"/>
    </location>
</feature>
<keyword evidence="2" id="KW-1185">Reference proteome</keyword>
<evidence type="ECO:0000313" key="2">
    <source>
        <dbReference type="Proteomes" id="UP000789920"/>
    </source>
</evidence>
<dbReference type="Proteomes" id="UP000789920">
    <property type="component" value="Unassembled WGS sequence"/>
</dbReference>
<sequence length="118" mass="13765">ATPFSLFGNAESEEHEDVQMEDRKSDEESLDAIRKTYEVTDQTTSHGIGSTSGPMFFFHFGDAALSTRSHYRDLKTFMRTTSMEEIISHWQNTSRDMTIEYKRKHKSASRKLIKMKHR</sequence>
<evidence type="ECO:0000313" key="1">
    <source>
        <dbReference type="EMBL" id="CAG8806181.1"/>
    </source>
</evidence>
<comment type="caution">
    <text evidence="1">The sequence shown here is derived from an EMBL/GenBank/DDBJ whole genome shotgun (WGS) entry which is preliminary data.</text>
</comment>
<protein>
    <submittedName>
        <fullName evidence="1">2813_t:CDS:1</fullName>
    </submittedName>
</protein>
<feature type="non-terminal residue" evidence="1">
    <location>
        <position position="118"/>
    </location>
</feature>
<reference evidence="1" key="1">
    <citation type="submission" date="2021-06" db="EMBL/GenBank/DDBJ databases">
        <authorList>
            <person name="Kallberg Y."/>
            <person name="Tangrot J."/>
            <person name="Rosling A."/>
        </authorList>
    </citation>
    <scope>NUCLEOTIDE SEQUENCE</scope>
    <source>
        <strain evidence="1">MA461A</strain>
    </source>
</reference>
<dbReference type="EMBL" id="CAJVQC010066175">
    <property type="protein sequence ID" value="CAG8806181.1"/>
    <property type="molecule type" value="Genomic_DNA"/>
</dbReference>